<evidence type="ECO:0000256" key="3">
    <source>
        <dbReference type="ARBA" id="ARBA00022840"/>
    </source>
</evidence>
<dbReference type="GO" id="GO:0016887">
    <property type="term" value="F:ATP hydrolysis activity"/>
    <property type="evidence" value="ECO:0007669"/>
    <property type="project" value="InterPro"/>
</dbReference>
<evidence type="ECO:0000256" key="4">
    <source>
        <dbReference type="ARBA" id="ARBA00022967"/>
    </source>
</evidence>
<dbReference type="FunFam" id="3.40.50.300:FF:000134">
    <property type="entry name" value="Iron-enterobactin ABC transporter ATP-binding protein"/>
    <property type="match status" value="1"/>
</dbReference>
<keyword evidence="1" id="KW-0813">Transport</keyword>
<feature type="domain" description="ABC transporter" evidence="5">
    <location>
        <begin position="1"/>
        <end position="230"/>
    </location>
</feature>
<dbReference type="Proteomes" id="UP000654257">
    <property type="component" value="Unassembled WGS sequence"/>
</dbReference>
<evidence type="ECO:0000256" key="2">
    <source>
        <dbReference type="ARBA" id="ARBA00022741"/>
    </source>
</evidence>
<dbReference type="Pfam" id="PF00005">
    <property type="entry name" value="ABC_tran"/>
    <property type="match status" value="1"/>
</dbReference>
<evidence type="ECO:0000259" key="5">
    <source>
        <dbReference type="PROSITE" id="PS50893"/>
    </source>
</evidence>
<dbReference type="PROSITE" id="PS50893">
    <property type="entry name" value="ABC_TRANSPORTER_2"/>
    <property type="match status" value="1"/>
</dbReference>
<dbReference type="PROSITE" id="PS00211">
    <property type="entry name" value="ABC_TRANSPORTER_1"/>
    <property type="match status" value="1"/>
</dbReference>
<evidence type="ECO:0000313" key="7">
    <source>
        <dbReference type="Proteomes" id="UP000654257"/>
    </source>
</evidence>
<dbReference type="SUPFAM" id="SSF52540">
    <property type="entry name" value="P-loop containing nucleoside triphosphate hydrolases"/>
    <property type="match status" value="1"/>
</dbReference>
<dbReference type="PANTHER" id="PTHR42794">
    <property type="entry name" value="HEMIN IMPORT ATP-BINDING PROTEIN HMUV"/>
    <property type="match status" value="1"/>
</dbReference>
<reference evidence="6" key="2">
    <citation type="submission" date="2020-09" db="EMBL/GenBank/DDBJ databases">
        <authorList>
            <person name="Sun Q."/>
            <person name="Sedlacek I."/>
        </authorList>
    </citation>
    <scope>NUCLEOTIDE SEQUENCE</scope>
    <source>
        <strain evidence="6">CCM 7905</strain>
    </source>
</reference>
<name>A0A917CVR8_9NOCA</name>
<organism evidence="6 7">
    <name type="scientific">Rhodococcoides trifolii</name>
    <dbReference type="NCBI Taxonomy" id="908250"/>
    <lineage>
        <taxon>Bacteria</taxon>
        <taxon>Bacillati</taxon>
        <taxon>Actinomycetota</taxon>
        <taxon>Actinomycetes</taxon>
        <taxon>Mycobacteriales</taxon>
        <taxon>Nocardiaceae</taxon>
        <taxon>Rhodococcoides</taxon>
    </lineage>
</organism>
<keyword evidence="2" id="KW-0547">Nucleotide-binding</keyword>
<protein>
    <submittedName>
        <fullName evidence="6">ABC transporter ATP-binding protein</fullName>
    </submittedName>
</protein>
<dbReference type="EMBL" id="BMCU01000001">
    <property type="protein sequence ID" value="GGF97495.1"/>
    <property type="molecule type" value="Genomic_DNA"/>
</dbReference>
<dbReference type="GO" id="GO:0005524">
    <property type="term" value="F:ATP binding"/>
    <property type="evidence" value="ECO:0007669"/>
    <property type="project" value="UniProtKB-KW"/>
</dbReference>
<dbReference type="Gene3D" id="3.40.50.300">
    <property type="entry name" value="P-loop containing nucleotide triphosphate hydrolases"/>
    <property type="match status" value="1"/>
</dbReference>
<dbReference type="InterPro" id="IPR027417">
    <property type="entry name" value="P-loop_NTPase"/>
</dbReference>
<dbReference type="InterPro" id="IPR017871">
    <property type="entry name" value="ABC_transporter-like_CS"/>
</dbReference>
<accession>A0A917CVR8</accession>
<keyword evidence="3 6" id="KW-0067">ATP-binding</keyword>
<reference evidence="6" key="1">
    <citation type="journal article" date="2014" name="Int. J. Syst. Evol. Microbiol.">
        <title>Complete genome sequence of Corynebacterium casei LMG S-19264T (=DSM 44701T), isolated from a smear-ripened cheese.</title>
        <authorList>
            <consortium name="US DOE Joint Genome Institute (JGI-PGF)"/>
            <person name="Walter F."/>
            <person name="Albersmeier A."/>
            <person name="Kalinowski J."/>
            <person name="Ruckert C."/>
        </authorList>
    </citation>
    <scope>NUCLEOTIDE SEQUENCE</scope>
    <source>
        <strain evidence="6">CCM 7905</strain>
    </source>
</reference>
<dbReference type="SMART" id="SM00382">
    <property type="entry name" value="AAA"/>
    <property type="match status" value="1"/>
</dbReference>
<sequence length="253" mass="26775">MVATGVTCRVGRRTVLRNVDLATTDGEVLGIVGPNGSGKSTLLRTLAGLTRPVDGTVTIDGHDLHVLPVRRRARSVSLLTQDEHPDADLTAGDVVALGRMPYLPPWGASDAGAVGDALARVDLAGFADRRITELSGGERRRVLLARALIQDTGLLLLDEPTNHLDVGHSLQVMNLVRSSGRTVVVALHDLSLARTHCDRIVVVHDGTTRPAATAHAALSPDVLAEVFGVKATPVVHPDTGDTHLLITALEENR</sequence>
<dbReference type="PANTHER" id="PTHR42794:SF1">
    <property type="entry name" value="HEMIN IMPORT ATP-BINDING PROTEIN HMUV"/>
    <property type="match status" value="1"/>
</dbReference>
<dbReference type="CDD" id="cd03214">
    <property type="entry name" value="ABC_Iron-Siderophores_B12_Hemin"/>
    <property type="match status" value="1"/>
</dbReference>
<proteinExistence type="predicted"/>
<dbReference type="InterPro" id="IPR003439">
    <property type="entry name" value="ABC_transporter-like_ATP-bd"/>
</dbReference>
<evidence type="ECO:0000313" key="6">
    <source>
        <dbReference type="EMBL" id="GGF97495.1"/>
    </source>
</evidence>
<keyword evidence="4" id="KW-1278">Translocase</keyword>
<evidence type="ECO:0000256" key="1">
    <source>
        <dbReference type="ARBA" id="ARBA00022448"/>
    </source>
</evidence>
<keyword evidence="7" id="KW-1185">Reference proteome</keyword>
<gene>
    <name evidence="6" type="ORF">GCM10007304_09300</name>
</gene>
<dbReference type="AlphaFoldDB" id="A0A917CVR8"/>
<dbReference type="InterPro" id="IPR003593">
    <property type="entry name" value="AAA+_ATPase"/>
</dbReference>
<comment type="caution">
    <text evidence="6">The sequence shown here is derived from an EMBL/GenBank/DDBJ whole genome shotgun (WGS) entry which is preliminary data.</text>
</comment>